<keyword evidence="1" id="KW-0472">Membrane</keyword>
<organism evidence="3 4">
    <name type="scientific">Rhodofomes roseus</name>
    <dbReference type="NCBI Taxonomy" id="34475"/>
    <lineage>
        <taxon>Eukaryota</taxon>
        <taxon>Fungi</taxon>
        <taxon>Dikarya</taxon>
        <taxon>Basidiomycota</taxon>
        <taxon>Agaricomycotina</taxon>
        <taxon>Agaricomycetes</taxon>
        <taxon>Polyporales</taxon>
        <taxon>Rhodofomes</taxon>
    </lineage>
</organism>
<dbReference type="Pfam" id="PF20151">
    <property type="entry name" value="DUF6533"/>
    <property type="match status" value="1"/>
</dbReference>
<evidence type="ECO:0000259" key="2">
    <source>
        <dbReference type="Pfam" id="PF20151"/>
    </source>
</evidence>
<reference evidence="3 4" key="1">
    <citation type="journal article" date="2021" name="Environ. Microbiol.">
        <title>Gene family expansions and transcriptome signatures uncover fungal adaptations to wood decay.</title>
        <authorList>
            <person name="Hage H."/>
            <person name="Miyauchi S."/>
            <person name="Viragh M."/>
            <person name="Drula E."/>
            <person name="Min B."/>
            <person name="Chaduli D."/>
            <person name="Navarro D."/>
            <person name="Favel A."/>
            <person name="Norest M."/>
            <person name="Lesage-Meessen L."/>
            <person name="Balint B."/>
            <person name="Merenyi Z."/>
            <person name="de Eugenio L."/>
            <person name="Morin E."/>
            <person name="Martinez A.T."/>
            <person name="Baldrian P."/>
            <person name="Stursova M."/>
            <person name="Martinez M.J."/>
            <person name="Novotny C."/>
            <person name="Magnuson J.K."/>
            <person name="Spatafora J.W."/>
            <person name="Maurice S."/>
            <person name="Pangilinan J."/>
            <person name="Andreopoulos W."/>
            <person name="LaButti K."/>
            <person name="Hundley H."/>
            <person name="Na H."/>
            <person name="Kuo A."/>
            <person name="Barry K."/>
            <person name="Lipzen A."/>
            <person name="Henrissat B."/>
            <person name="Riley R."/>
            <person name="Ahrendt S."/>
            <person name="Nagy L.G."/>
            <person name="Grigoriev I.V."/>
            <person name="Martin F."/>
            <person name="Rosso M.N."/>
        </authorList>
    </citation>
    <scope>NUCLEOTIDE SEQUENCE [LARGE SCALE GENOMIC DNA]</scope>
    <source>
        <strain evidence="3 4">CIRM-BRFM 1785</strain>
    </source>
</reference>
<evidence type="ECO:0000313" key="4">
    <source>
        <dbReference type="Proteomes" id="UP000814176"/>
    </source>
</evidence>
<feature type="transmembrane region" description="Helical" evidence="1">
    <location>
        <begin position="125"/>
        <end position="149"/>
    </location>
</feature>
<sequence>MDSAHWTGLAKLGMYHWCGAASAALLFYDYTLTLPREVRCIWTRSFSGATLLFLVNRYFTMLVVALNICSLALSGSSVSSNRPAHEFCFVLSRINQAMSVVFALVNAAFHSLRVFAICPNKIRKIVFSVVFVLEMIPISVDVFFFTRIADFGASYLPFNGCELSGFSDVGWYYQRM</sequence>
<evidence type="ECO:0000256" key="1">
    <source>
        <dbReference type="SAM" id="Phobius"/>
    </source>
</evidence>
<gene>
    <name evidence="3" type="ORF">C8Q71DRAFT_760428</name>
</gene>
<keyword evidence="4" id="KW-1185">Reference proteome</keyword>
<name>A0ABQ8KEB2_9APHY</name>
<dbReference type="RefSeq" id="XP_047778362.1">
    <property type="nucleotide sequence ID" value="XM_047923828.1"/>
</dbReference>
<dbReference type="Proteomes" id="UP000814176">
    <property type="component" value="Unassembled WGS sequence"/>
</dbReference>
<feature type="transmembrane region" description="Helical" evidence="1">
    <location>
        <begin position="94"/>
        <end position="118"/>
    </location>
</feature>
<dbReference type="EMBL" id="JADCUA010000011">
    <property type="protein sequence ID" value="KAH9836077.1"/>
    <property type="molecule type" value="Genomic_DNA"/>
</dbReference>
<protein>
    <recommendedName>
        <fullName evidence="2">DUF6533 domain-containing protein</fullName>
    </recommendedName>
</protein>
<dbReference type="InterPro" id="IPR045340">
    <property type="entry name" value="DUF6533"/>
</dbReference>
<keyword evidence="1" id="KW-0812">Transmembrane</keyword>
<evidence type="ECO:0000313" key="3">
    <source>
        <dbReference type="EMBL" id="KAH9836077.1"/>
    </source>
</evidence>
<proteinExistence type="predicted"/>
<feature type="transmembrane region" description="Helical" evidence="1">
    <location>
        <begin position="12"/>
        <end position="30"/>
    </location>
</feature>
<comment type="caution">
    <text evidence="3">The sequence shown here is derived from an EMBL/GenBank/DDBJ whole genome shotgun (WGS) entry which is preliminary data.</text>
</comment>
<dbReference type="GeneID" id="72004560"/>
<feature type="transmembrane region" description="Helical" evidence="1">
    <location>
        <begin position="51"/>
        <end position="74"/>
    </location>
</feature>
<accession>A0ABQ8KEB2</accession>
<keyword evidence="1" id="KW-1133">Transmembrane helix</keyword>
<feature type="domain" description="DUF6533" evidence="2">
    <location>
        <begin position="17"/>
        <end position="62"/>
    </location>
</feature>